<protein>
    <submittedName>
        <fullName evidence="2">Uncharacterized protein</fullName>
    </submittedName>
</protein>
<accession>A0A4Y2J6D1</accession>
<proteinExistence type="predicted"/>
<name>A0A4Y2J6D1_ARAVE</name>
<reference evidence="2 3" key="1">
    <citation type="journal article" date="2019" name="Sci. Rep.">
        <title>Orb-weaving spider Araneus ventricosus genome elucidates the spidroin gene catalogue.</title>
        <authorList>
            <person name="Kono N."/>
            <person name="Nakamura H."/>
            <person name="Ohtoshi R."/>
            <person name="Moran D.A.P."/>
            <person name="Shinohara A."/>
            <person name="Yoshida Y."/>
            <person name="Fujiwara M."/>
            <person name="Mori M."/>
            <person name="Tomita M."/>
            <person name="Arakawa K."/>
        </authorList>
    </citation>
    <scope>NUCLEOTIDE SEQUENCE [LARGE SCALE GENOMIC DNA]</scope>
</reference>
<dbReference type="Proteomes" id="UP000499080">
    <property type="component" value="Unassembled WGS sequence"/>
</dbReference>
<feature type="region of interest" description="Disordered" evidence="1">
    <location>
        <begin position="38"/>
        <end position="82"/>
    </location>
</feature>
<evidence type="ECO:0000313" key="3">
    <source>
        <dbReference type="Proteomes" id="UP000499080"/>
    </source>
</evidence>
<evidence type="ECO:0000256" key="1">
    <source>
        <dbReference type="SAM" id="MobiDB-lite"/>
    </source>
</evidence>
<gene>
    <name evidence="2" type="ORF">AVEN_47757_1</name>
</gene>
<dbReference type="AlphaFoldDB" id="A0A4Y2J6D1"/>
<sequence>MLLNCGDHTRTGAFTMAWPMTECVTPDSIPNVTIRPVLKGTDPLSPSTASRRPNVPFSEREQPTITITNEKAPKIKRSDGNV</sequence>
<comment type="caution">
    <text evidence="2">The sequence shown here is derived from an EMBL/GenBank/DDBJ whole genome shotgun (WGS) entry which is preliminary data.</text>
</comment>
<keyword evidence="3" id="KW-1185">Reference proteome</keyword>
<organism evidence="2 3">
    <name type="scientific">Araneus ventricosus</name>
    <name type="common">Orbweaver spider</name>
    <name type="synonym">Epeira ventricosa</name>
    <dbReference type="NCBI Taxonomy" id="182803"/>
    <lineage>
        <taxon>Eukaryota</taxon>
        <taxon>Metazoa</taxon>
        <taxon>Ecdysozoa</taxon>
        <taxon>Arthropoda</taxon>
        <taxon>Chelicerata</taxon>
        <taxon>Arachnida</taxon>
        <taxon>Araneae</taxon>
        <taxon>Araneomorphae</taxon>
        <taxon>Entelegynae</taxon>
        <taxon>Araneoidea</taxon>
        <taxon>Araneidae</taxon>
        <taxon>Araneus</taxon>
    </lineage>
</organism>
<evidence type="ECO:0000313" key="2">
    <source>
        <dbReference type="EMBL" id="GBM84812.1"/>
    </source>
</evidence>
<feature type="compositionally biased region" description="Basic and acidic residues" evidence="1">
    <location>
        <begin position="71"/>
        <end position="82"/>
    </location>
</feature>
<dbReference type="EMBL" id="BGPR01003188">
    <property type="protein sequence ID" value="GBM84812.1"/>
    <property type="molecule type" value="Genomic_DNA"/>
</dbReference>